<feature type="DNA-binding region" description="HMG box" evidence="2">
    <location>
        <begin position="50"/>
        <end position="118"/>
    </location>
</feature>
<gene>
    <name evidence="4" type="ORF">BIW11_06864</name>
</gene>
<dbReference type="GO" id="GO:0006357">
    <property type="term" value="P:regulation of transcription by RNA polymerase II"/>
    <property type="evidence" value="ECO:0007669"/>
    <property type="project" value="TreeGrafter"/>
</dbReference>
<dbReference type="InterPro" id="IPR050342">
    <property type="entry name" value="HMGB"/>
</dbReference>
<dbReference type="GO" id="GO:0005634">
    <property type="term" value="C:nucleus"/>
    <property type="evidence" value="ECO:0007669"/>
    <property type="project" value="UniProtKB-UniRule"/>
</dbReference>
<dbReference type="InParanoid" id="A0A1V9XW76"/>
<feature type="domain" description="HMG box" evidence="3">
    <location>
        <begin position="155"/>
        <end position="217"/>
    </location>
</feature>
<dbReference type="PANTHER" id="PTHR48112:SF22">
    <property type="entry name" value="MITOCHONDRIAL TRANSCRIPTION FACTOR A, ISOFORM B"/>
    <property type="match status" value="1"/>
</dbReference>
<dbReference type="CDD" id="cd00084">
    <property type="entry name" value="HMG-box_SF"/>
    <property type="match status" value="2"/>
</dbReference>
<evidence type="ECO:0000256" key="1">
    <source>
        <dbReference type="ARBA" id="ARBA00023125"/>
    </source>
</evidence>
<dbReference type="Proteomes" id="UP000192247">
    <property type="component" value="Unassembled WGS sequence"/>
</dbReference>
<keyword evidence="1 2" id="KW-0238">DNA-binding</keyword>
<dbReference type="InterPro" id="IPR009071">
    <property type="entry name" value="HMG_box_dom"/>
</dbReference>
<dbReference type="GO" id="GO:0003677">
    <property type="term" value="F:DNA binding"/>
    <property type="evidence" value="ECO:0007669"/>
    <property type="project" value="UniProtKB-UniRule"/>
</dbReference>
<reference evidence="4 5" key="1">
    <citation type="journal article" date="2017" name="Gigascience">
        <title>Draft genome of the honey bee ectoparasitic mite, Tropilaelaps mercedesae, is shaped by the parasitic life history.</title>
        <authorList>
            <person name="Dong X."/>
            <person name="Armstrong S.D."/>
            <person name="Xia D."/>
            <person name="Makepeace B.L."/>
            <person name="Darby A.C."/>
            <person name="Kadowaki T."/>
        </authorList>
    </citation>
    <scope>NUCLEOTIDE SEQUENCE [LARGE SCALE GENOMIC DNA]</scope>
    <source>
        <strain evidence="4">Wuxi-XJTLU</strain>
    </source>
</reference>
<evidence type="ECO:0000256" key="2">
    <source>
        <dbReference type="PROSITE-ProRule" id="PRU00267"/>
    </source>
</evidence>
<proteinExistence type="predicted"/>
<dbReference type="PANTHER" id="PTHR48112">
    <property type="entry name" value="HIGH MOBILITY GROUP PROTEIN DSP1"/>
    <property type="match status" value="1"/>
</dbReference>
<dbReference type="PROSITE" id="PS50118">
    <property type="entry name" value="HMG_BOX_2"/>
    <property type="match status" value="2"/>
</dbReference>
<dbReference type="AlphaFoldDB" id="A0A1V9XW76"/>
<dbReference type="Pfam" id="PF00505">
    <property type="entry name" value="HMG_box"/>
    <property type="match status" value="1"/>
</dbReference>
<sequence>MSFFRVQKGLQALQISVGKNGLSALDSPAWRLLATIRQQKKEDTSPLKGPKRPPNAYFLFVSEMMPTFRTKNPELKPNEVIKQLGANWRVLSDKEREAYVKKAKEESKRYIALRDAFISTLTPEQLKEKQKMPLVKTLKRSKRELHVLEKQLEKPNVPLRSFSLFVKESHAASGKGPLDIAMLAEKWRSMADEQKKLYVTKAKESQEVYNKNLESWTKRVDQTHLQRLNDLKLSIAMLTQKLRGSK</sequence>
<dbReference type="OrthoDB" id="5550281at2759"/>
<dbReference type="InterPro" id="IPR036910">
    <property type="entry name" value="HMG_box_dom_sf"/>
</dbReference>
<dbReference type="SMART" id="SM00398">
    <property type="entry name" value="HMG"/>
    <property type="match status" value="2"/>
</dbReference>
<dbReference type="FunCoup" id="A0A1V9XW76">
    <property type="interactions" value="2014"/>
</dbReference>
<comment type="caution">
    <text evidence="4">The sequence shown here is derived from an EMBL/GenBank/DDBJ whole genome shotgun (WGS) entry which is preliminary data.</text>
</comment>
<dbReference type="Gene3D" id="1.10.30.10">
    <property type="entry name" value="High mobility group box domain"/>
    <property type="match status" value="2"/>
</dbReference>
<evidence type="ECO:0000313" key="4">
    <source>
        <dbReference type="EMBL" id="OQR77754.1"/>
    </source>
</evidence>
<feature type="domain" description="HMG box" evidence="3">
    <location>
        <begin position="50"/>
        <end position="118"/>
    </location>
</feature>
<dbReference type="SUPFAM" id="SSF47095">
    <property type="entry name" value="HMG-box"/>
    <property type="match status" value="2"/>
</dbReference>
<dbReference type="STRING" id="418985.A0A1V9XW76"/>
<dbReference type="EMBL" id="MNPL01003094">
    <property type="protein sequence ID" value="OQR77754.1"/>
    <property type="molecule type" value="Genomic_DNA"/>
</dbReference>
<organism evidence="4 5">
    <name type="scientific">Tropilaelaps mercedesae</name>
    <dbReference type="NCBI Taxonomy" id="418985"/>
    <lineage>
        <taxon>Eukaryota</taxon>
        <taxon>Metazoa</taxon>
        <taxon>Ecdysozoa</taxon>
        <taxon>Arthropoda</taxon>
        <taxon>Chelicerata</taxon>
        <taxon>Arachnida</taxon>
        <taxon>Acari</taxon>
        <taxon>Parasitiformes</taxon>
        <taxon>Mesostigmata</taxon>
        <taxon>Gamasina</taxon>
        <taxon>Dermanyssoidea</taxon>
        <taxon>Laelapidae</taxon>
        <taxon>Tropilaelaps</taxon>
    </lineage>
</organism>
<feature type="DNA-binding region" description="HMG box" evidence="2">
    <location>
        <begin position="155"/>
        <end position="217"/>
    </location>
</feature>
<evidence type="ECO:0000259" key="3">
    <source>
        <dbReference type="PROSITE" id="PS50118"/>
    </source>
</evidence>
<protein>
    <recommendedName>
        <fullName evidence="3">HMG box domain-containing protein</fullName>
    </recommendedName>
</protein>
<keyword evidence="5" id="KW-1185">Reference proteome</keyword>
<accession>A0A1V9XW76</accession>
<evidence type="ECO:0000313" key="5">
    <source>
        <dbReference type="Proteomes" id="UP000192247"/>
    </source>
</evidence>
<keyword evidence="2" id="KW-0539">Nucleus</keyword>
<name>A0A1V9XW76_9ACAR</name>